<sequence length="342" mass="38916">MPSERKLIKILKECAASLEKGHNRHRRRRRRSRSRSRSRPRGGRSRSRSPVRREPSPPPESPPRIETEQKEDESDKVEDAVMVNPFSEALGDDYIETTKYDKSIHEDISRRWTHIIVNGLSKEQRDNITKKYKIPGNCTILEAPAINIEIKNVLGDSSKLRDKSIEIGQAQLGLATGIIGKAMTQLMENEELNKTHLISLLSDASKLLNDLNFHQTKTRKKLIIPSLDKNFIQTIEKSNRNAFLFGDDLSETIKTAKTLQQSMAHIKKTVTPSTKTTKSGNRNGPPLRPKGKGMTRGGPKTQEFQSTQSFHPVNQQKRYSSNQNQRRPAKPAQRPRSAAYRR</sequence>
<protein>
    <submittedName>
        <fullName evidence="1">Uncharacterized protein</fullName>
    </submittedName>
</protein>
<gene>
    <name evidence="1" type="ORF">MSG28_012761</name>
</gene>
<proteinExistence type="predicted"/>
<evidence type="ECO:0000313" key="1">
    <source>
        <dbReference type="EMBL" id="KAI8423730.1"/>
    </source>
</evidence>
<dbReference type="EMBL" id="CM046122">
    <property type="protein sequence ID" value="KAI8423730.1"/>
    <property type="molecule type" value="Genomic_DNA"/>
</dbReference>
<accession>A0ACC0JIP7</accession>
<evidence type="ECO:0000313" key="2">
    <source>
        <dbReference type="Proteomes" id="UP001064048"/>
    </source>
</evidence>
<keyword evidence="2" id="KW-1185">Reference proteome</keyword>
<organism evidence="1 2">
    <name type="scientific">Choristoneura fumiferana</name>
    <name type="common">Spruce budworm moth</name>
    <name type="synonym">Archips fumiferana</name>
    <dbReference type="NCBI Taxonomy" id="7141"/>
    <lineage>
        <taxon>Eukaryota</taxon>
        <taxon>Metazoa</taxon>
        <taxon>Ecdysozoa</taxon>
        <taxon>Arthropoda</taxon>
        <taxon>Hexapoda</taxon>
        <taxon>Insecta</taxon>
        <taxon>Pterygota</taxon>
        <taxon>Neoptera</taxon>
        <taxon>Endopterygota</taxon>
        <taxon>Lepidoptera</taxon>
        <taxon>Glossata</taxon>
        <taxon>Ditrysia</taxon>
        <taxon>Tortricoidea</taxon>
        <taxon>Tortricidae</taxon>
        <taxon>Tortricinae</taxon>
        <taxon>Choristoneura</taxon>
    </lineage>
</organism>
<reference evidence="1 2" key="1">
    <citation type="journal article" date="2022" name="Genome Biol. Evol.">
        <title>The Spruce Budworm Genome: Reconstructing the Evolutionary History of Antifreeze Proteins.</title>
        <authorList>
            <person name="Beliveau C."/>
            <person name="Gagne P."/>
            <person name="Picq S."/>
            <person name="Vernygora O."/>
            <person name="Keeling C.I."/>
            <person name="Pinkney K."/>
            <person name="Doucet D."/>
            <person name="Wen F."/>
            <person name="Johnston J.S."/>
            <person name="Maaroufi H."/>
            <person name="Boyle B."/>
            <person name="Laroche J."/>
            <person name="Dewar K."/>
            <person name="Juretic N."/>
            <person name="Blackburn G."/>
            <person name="Nisole A."/>
            <person name="Brunet B."/>
            <person name="Brandao M."/>
            <person name="Lumley L."/>
            <person name="Duan J."/>
            <person name="Quan G."/>
            <person name="Lucarotti C.J."/>
            <person name="Roe A.D."/>
            <person name="Sperling F.A.H."/>
            <person name="Levesque R.C."/>
            <person name="Cusson M."/>
        </authorList>
    </citation>
    <scope>NUCLEOTIDE SEQUENCE [LARGE SCALE GENOMIC DNA]</scope>
    <source>
        <strain evidence="1">Glfc:IPQL:Cfum</strain>
    </source>
</reference>
<name>A0ACC0JIP7_CHOFU</name>
<comment type="caution">
    <text evidence="1">The sequence shown here is derived from an EMBL/GenBank/DDBJ whole genome shotgun (WGS) entry which is preliminary data.</text>
</comment>
<dbReference type="Proteomes" id="UP001064048">
    <property type="component" value="Chromosome 22"/>
</dbReference>